<reference evidence="1" key="1">
    <citation type="submission" date="2019-11" db="EMBL/GenBank/DDBJ databases">
        <title>Microbial mats filling the niche in hypersaline microbial mats.</title>
        <authorList>
            <person name="Wong H.L."/>
            <person name="Macleod F.I."/>
            <person name="White R.A. III"/>
            <person name="Burns B.P."/>
        </authorList>
    </citation>
    <scope>NUCLEOTIDE SEQUENCE</scope>
    <source>
        <strain evidence="1">Bin_327</strain>
    </source>
</reference>
<gene>
    <name evidence="1" type="ORF">GF359_03005</name>
</gene>
<sequence length="71" mass="8292">MSDENPEGYAVEWEVTPSLWVKDRSINLEREGIFLNFFQRASGRRLWNQPPAKKSFVSTQMKFSDVLSNLL</sequence>
<proteinExistence type="predicted"/>
<accession>A0A9D5K8C1</accession>
<evidence type="ECO:0000313" key="2">
    <source>
        <dbReference type="Proteomes" id="UP000630660"/>
    </source>
</evidence>
<organism evidence="1 2">
    <name type="scientific">candidate division WOR-3 bacterium</name>
    <dbReference type="NCBI Taxonomy" id="2052148"/>
    <lineage>
        <taxon>Bacteria</taxon>
        <taxon>Bacteria division WOR-3</taxon>
    </lineage>
</organism>
<evidence type="ECO:0000313" key="1">
    <source>
        <dbReference type="EMBL" id="MBD3364163.1"/>
    </source>
</evidence>
<dbReference type="Proteomes" id="UP000630660">
    <property type="component" value="Unassembled WGS sequence"/>
</dbReference>
<comment type="caution">
    <text evidence="1">The sequence shown here is derived from an EMBL/GenBank/DDBJ whole genome shotgun (WGS) entry which is preliminary data.</text>
</comment>
<dbReference type="EMBL" id="WJKJ01000095">
    <property type="protein sequence ID" value="MBD3364163.1"/>
    <property type="molecule type" value="Genomic_DNA"/>
</dbReference>
<protein>
    <submittedName>
        <fullName evidence="1">Uncharacterized protein</fullName>
    </submittedName>
</protein>
<dbReference type="AlphaFoldDB" id="A0A9D5K8C1"/>
<name>A0A9D5K8C1_UNCW3</name>